<evidence type="ECO:0000256" key="11">
    <source>
        <dbReference type="ARBA" id="ARBA00047968"/>
    </source>
</evidence>
<evidence type="ECO:0000256" key="2">
    <source>
        <dbReference type="ARBA" id="ARBA00022723"/>
    </source>
</evidence>
<comment type="similarity">
    <text evidence="7">Belongs to the MESH1 family.</text>
</comment>
<evidence type="ECO:0000313" key="14">
    <source>
        <dbReference type="Proteomes" id="UP000887569"/>
    </source>
</evidence>
<evidence type="ECO:0000256" key="12">
    <source>
        <dbReference type="SAM" id="MobiDB-lite"/>
    </source>
</evidence>
<comment type="catalytic activity">
    <reaction evidence="11">
        <text>guanosine 3',5'-bis(diphosphate) + H2O = GDP + diphosphate + H(+)</text>
        <dbReference type="Rhea" id="RHEA:14253"/>
        <dbReference type="ChEBI" id="CHEBI:15377"/>
        <dbReference type="ChEBI" id="CHEBI:15378"/>
        <dbReference type="ChEBI" id="CHEBI:33019"/>
        <dbReference type="ChEBI" id="CHEBI:58189"/>
        <dbReference type="ChEBI" id="CHEBI:77828"/>
        <dbReference type="EC" id="3.1.7.2"/>
    </reaction>
</comment>
<dbReference type="InterPro" id="IPR003607">
    <property type="entry name" value="HD/PDEase_dom"/>
</dbReference>
<dbReference type="Pfam" id="PF13328">
    <property type="entry name" value="HD_4"/>
    <property type="match status" value="1"/>
</dbReference>
<evidence type="ECO:0000256" key="7">
    <source>
        <dbReference type="ARBA" id="ARBA00038354"/>
    </source>
</evidence>
<dbReference type="PANTHER" id="PTHR46246:SF1">
    <property type="entry name" value="GUANOSINE-3',5'-BIS(DIPHOSPHATE) 3'-PYROPHOSPHOHYDROLASE MESH1"/>
    <property type="match status" value="1"/>
</dbReference>
<dbReference type="EC" id="3.1.7.2" evidence="5"/>
<evidence type="ECO:0000256" key="8">
    <source>
        <dbReference type="ARBA" id="ARBA00040793"/>
    </source>
</evidence>
<keyword evidence="14" id="KW-1185">Reference proteome</keyword>
<evidence type="ECO:0000256" key="6">
    <source>
        <dbReference type="ARBA" id="ARBA00037781"/>
    </source>
</evidence>
<feature type="compositionally biased region" description="Basic and acidic residues" evidence="12">
    <location>
        <begin position="23"/>
        <end position="40"/>
    </location>
</feature>
<evidence type="ECO:0000256" key="1">
    <source>
        <dbReference type="ARBA" id="ARBA00001936"/>
    </source>
</evidence>
<dbReference type="InterPro" id="IPR006674">
    <property type="entry name" value="HD_domain"/>
</dbReference>
<reference evidence="15" key="1">
    <citation type="submission" date="2022-11" db="UniProtKB">
        <authorList>
            <consortium name="WormBaseParasite"/>
        </authorList>
    </citation>
    <scope>IDENTIFICATION</scope>
</reference>
<dbReference type="Proteomes" id="UP000887569">
    <property type="component" value="Unplaced"/>
</dbReference>
<evidence type="ECO:0000313" key="15">
    <source>
        <dbReference type="WBParaSite" id="PgR126X_g013_t01"/>
    </source>
</evidence>
<dbReference type="SUPFAM" id="SSF109604">
    <property type="entry name" value="HD-domain/PDEase-like"/>
    <property type="match status" value="1"/>
</dbReference>
<accession>A0A915CDH1</accession>
<keyword evidence="3" id="KW-0378">Hydrolase</keyword>
<evidence type="ECO:0000259" key="13">
    <source>
        <dbReference type="PROSITE" id="PS51831"/>
    </source>
</evidence>
<dbReference type="GO" id="GO:0046872">
    <property type="term" value="F:metal ion binding"/>
    <property type="evidence" value="ECO:0007669"/>
    <property type="project" value="UniProtKB-KW"/>
</dbReference>
<dbReference type="FunFam" id="1.10.3210.10:FF:000012">
    <property type="entry name" value="HD domain containing 3"/>
    <property type="match status" value="1"/>
</dbReference>
<dbReference type="CDD" id="cd00077">
    <property type="entry name" value="HDc"/>
    <property type="match status" value="1"/>
</dbReference>
<evidence type="ECO:0000256" key="4">
    <source>
        <dbReference type="ARBA" id="ARBA00023211"/>
    </source>
</evidence>
<evidence type="ECO:0000256" key="9">
    <source>
        <dbReference type="ARBA" id="ARBA00041464"/>
    </source>
</evidence>
<evidence type="ECO:0000256" key="3">
    <source>
        <dbReference type="ARBA" id="ARBA00022801"/>
    </source>
</evidence>
<feature type="region of interest" description="Disordered" evidence="12">
    <location>
        <begin position="19"/>
        <end position="47"/>
    </location>
</feature>
<evidence type="ECO:0000256" key="10">
    <source>
        <dbReference type="ARBA" id="ARBA00041770"/>
    </source>
</evidence>
<keyword evidence="4" id="KW-0464">Manganese</keyword>
<feature type="domain" description="HD" evidence="13">
    <location>
        <begin position="78"/>
        <end position="173"/>
    </location>
</feature>
<comment type="function">
    <text evidence="6">ppGpp hydrolyzing enzyme involved in starvation response.</text>
</comment>
<sequence>MAEDDVLSKCCPPSYSQIYPNVAREDGSARYDNNERHGASEESASSVSNGVELIVKASDFAARKHRHQRRKDRQQTPYINHPIGVACILTNEARVFDPFTIAAAILHDTVEDTDTTLGEIREIFGQEIHDIVAECCDDKTQPREVRKQAQVDNASKHSHKAKLVHLADKLYNLRDLERGTPVGWDENRVREYFIWSRAVVTQLKGTNEALELALDEIINRKLHQKR</sequence>
<keyword evidence="2" id="KW-0479">Metal-binding</keyword>
<proteinExistence type="inferred from homology"/>
<dbReference type="WBParaSite" id="PgR126X_g013_t01">
    <property type="protein sequence ID" value="PgR126X_g013_t01"/>
    <property type="gene ID" value="PgR126X_g013"/>
</dbReference>
<dbReference type="InterPro" id="IPR052194">
    <property type="entry name" value="MESH1"/>
</dbReference>
<dbReference type="Gene3D" id="1.10.3210.10">
    <property type="entry name" value="Hypothetical protein af1432"/>
    <property type="match status" value="1"/>
</dbReference>
<comment type="cofactor">
    <cofactor evidence="1">
        <name>Mn(2+)</name>
        <dbReference type="ChEBI" id="CHEBI:29035"/>
    </cofactor>
</comment>
<name>A0A915CDH1_PARUN</name>
<dbReference type="GO" id="GO:0008893">
    <property type="term" value="F:guanosine-3',5'-bis(diphosphate) 3'-diphosphatase activity"/>
    <property type="evidence" value="ECO:0007669"/>
    <property type="project" value="UniProtKB-EC"/>
</dbReference>
<protein>
    <recommendedName>
        <fullName evidence="8">Guanosine-3',5'-bis(diphosphate) 3'-pyrophosphohydrolase MESH1</fullName>
        <ecNumber evidence="5">3.1.7.2</ecNumber>
    </recommendedName>
    <alternativeName>
        <fullName evidence="9">Metazoan SpoT homolog 1</fullName>
    </alternativeName>
    <alternativeName>
        <fullName evidence="10">Penta-phosphate guanosine-3'-pyrophosphohydrolase</fullName>
    </alternativeName>
</protein>
<dbReference type="PANTHER" id="PTHR46246">
    <property type="entry name" value="GUANOSINE-3',5'-BIS(DIPHOSPHATE) 3'-PYROPHOSPHOHYDROLASE MESH1"/>
    <property type="match status" value="1"/>
</dbReference>
<organism evidence="14 15">
    <name type="scientific">Parascaris univalens</name>
    <name type="common">Nematode worm</name>
    <dbReference type="NCBI Taxonomy" id="6257"/>
    <lineage>
        <taxon>Eukaryota</taxon>
        <taxon>Metazoa</taxon>
        <taxon>Ecdysozoa</taxon>
        <taxon>Nematoda</taxon>
        <taxon>Chromadorea</taxon>
        <taxon>Rhabditida</taxon>
        <taxon>Spirurina</taxon>
        <taxon>Ascaridomorpha</taxon>
        <taxon>Ascaridoidea</taxon>
        <taxon>Ascarididae</taxon>
        <taxon>Parascaris</taxon>
    </lineage>
</organism>
<dbReference type="PROSITE" id="PS51831">
    <property type="entry name" value="HD"/>
    <property type="match status" value="1"/>
</dbReference>
<evidence type="ECO:0000256" key="5">
    <source>
        <dbReference type="ARBA" id="ARBA00024387"/>
    </source>
</evidence>
<dbReference type="AlphaFoldDB" id="A0A915CDH1"/>